<organism evidence="1">
    <name type="scientific">Salmonella phage ZK22</name>
    <dbReference type="NCBI Taxonomy" id="3240399"/>
    <lineage>
        <taxon>Viruses</taxon>
        <taxon>Duplodnaviria</taxon>
        <taxon>Heunggongvirae</taxon>
        <taxon>Uroviricota</taxon>
        <taxon>Caudoviricetes</taxon>
        <taxon>Skatevirus</taxon>
    </lineage>
</organism>
<accession>A0AB39U1Y7</accession>
<dbReference type="InterPro" id="IPR055758">
    <property type="entry name" value="DUF7334"/>
</dbReference>
<reference evidence="1" key="1">
    <citation type="submission" date="2024-08" db="EMBL/GenBank/DDBJ databases">
        <authorList>
            <person name="Sun Y."/>
        </authorList>
    </citation>
    <scope>NUCLEOTIDE SEQUENCE</scope>
</reference>
<dbReference type="EMBL" id="PQ126513">
    <property type="protein sequence ID" value="XDR06045.1"/>
    <property type="molecule type" value="Genomic_DNA"/>
</dbReference>
<evidence type="ECO:0000313" key="1">
    <source>
        <dbReference type="EMBL" id="XDR06045.1"/>
    </source>
</evidence>
<protein>
    <submittedName>
        <fullName evidence="1">Uncharacterized protein</fullName>
    </submittedName>
</protein>
<dbReference type="Pfam" id="PF24022">
    <property type="entry name" value="DUF7334"/>
    <property type="match status" value="1"/>
</dbReference>
<name>A0AB39U1Y7_9CAUD</name>
<sequence>MVFMTLSTCAQLGIMLMQTTKQKVWQLAKQHELDDFIAKVAKTFPDALEIVHVQTRYENAWCHAGKCDNDGVQ</sequence>
<proteinExistence type="predicted"/>